<dbReference type="InterPro" id="IPR018497">
    <property type="entry name" value="Peptidase_M13_C"/>
</dbReference>
<dbReference type="CDD" id="cd08662">
    <property type="entry name" value="M13"/>
    <property type="match status" value="1"/>
</dbReference>
<keyword evidence="5" id="KW-0479">Metal-binding</keyword>
<dbReference type="FunCoup" id="B4MUQ7">
    <property type="interactions" value="26"/>
</dbReference>
<dbReference type="Proteomes" id="UP000007798">
    <property type="component" value="Unassembled WGS sequence"/>
</dbReference>
<evidence type="ECO:0000256" key="4">
    <source>
        <dbReference type="ARBA" id="ARBA00022670"/>
    </source>
</evidence>
<dbReference type="EMBL" id="CH963857">
    <property type="protein sequence ID" value="EDW76252.2"/>
    <property type="molecule type" value="Genomic_DNA"/>
</dbReference>
<feature type="chain" id="PRO_5006458059" evidence="9">
    <location>
        <begin position="25"/>
        <end position="686"/>
    </location>
</feature>
<dbReference type="GO" id="GO:0046872">
    <property type="term" value="F:metal ion binding"/>
    <property type="evidence" value="ECO:0007669"/>
    <property type="project" value="UniProtKB-KW"/>
</dbReference>
<dbReference type="InterPro" id="IPR024079">
    <property type="entry name" value="MetalloPept_cat_dom_sf"/>
</dbReference>
<dbReference type="GO" id="GO:0005886">
    <property type="term" value="C:plasma membrane"/>
    <property type="evidence" value="ECO:0007669"/>
    <property type="project" value="UniProtKB-SubCell"/>
</dbReference>
<comment type="subcellular location">
    <subcellularLocation>
        <location evidence="2">Cell membrane</location>
        <topology evidence="2">Single-pass type II membrane protein</topology>
    </subcellularLocation>
</comment>
<dbReference type="InterPro" id="IPR008753">
    <property type="entry name" value="Peptidase_M13_N"/>
</dbReference>
<evidence type="ECO:0000313" key="13">
    <source>
        <dbReference type="Proteomes" id="UP000007798"/>
    </source>
</evidence>
<dbReference type="OrthoDB" id="7998804at2759"/>
<dbReference type="MEROPS" id="M13.A11"/>
<evidence type="ECO:0000256" key="6">
    <source>
        <dbReference type="ARBA" id="ARBA00022801"/>
    </source>
</evidence>
<dbReference type="PANTHER" id="PTHR11733">
    <property type="entry name" value="ZINC METALLOPROTEASE FAMILY M13 NEPRILYSIN-RELATED"/>
    <property type="match status" value="1"/>
</dbReference>
<evidence type="ECO:0000256" key="9">
    <source>
        <dbReference type="SAM" id="SignalP"/>
    </source>
</evidence>
<feature type="domain" description="Peptidase M13 C-terminal" evidence="10">
    <location>
        <begin position="487"/>
        <end position="685"/>
    </location>
</feature>
<keyword evidence="4" id="KW-0645">Protease</keyword>
<reference evidence="12 13" key="1">
    <citation type="journal article" date="2007" name="Nature">
        <title>Evolution of genes and genomes on the Drosophila phylogeny.</title>
        <authorList>
            <consortium name="Drosophila 12 Genomes Consortium"/>
            <person name="Clark A.G."/>
            <person name="Eisen M.B."/>
            <person name="Smith D.R."/>
            <person name="Bergman C.M."/>
            <person name="Oliver B."/>
            <person name="Markow T.A."/>
            <person name="Kaufman T.C."/>
            <person name="Kellis M."/>
            <person name="Gelbart W."/>
            <person name="Iyer V.N."/>
            <person name="Pollard D.A."/>
            <person name="Sackton T.B."/>
            <person name="Larracuente A.M."/>
            <person name="Singh N.D."/>
            <person name="Abad J.P."/>
            <person name="Abt D.N."/>
            <person name="Adryan B."/>
            <person name="Aguade M."/>
            <person name="Akashi H."/>
            <person name="Anderson W.W."/>
            <person name="Aquadro C.F."/>
            <person name="Ardell D.H."/>
            <person name="Arguello R."/>
            <person name="Artieri C.G."/>
            <person name="Barbash D.A."/>
            <person name="Barker D."/>
            <person name="Barsanti P."/>
            <person name="Batterham P."/>
            <person name="Batzoglou S."/>
            <person name="Begun D."/>
            <person name="Bhutkar A."/>
            <person name="Blanco E."/>
            <person name="Bosak S.A."/>
            <person name="Bradley R.K."/>
            <person name="Brand A.D."/>
            <person name="Brent M.R."/>
            <person name="Brooks A.N."/>
            <person name="Brown R.H."/>
            <person name="Butlin R.K."/>
            <person name="Caggese C."/>
            <person name="Calvi B.R."/>
            <person name="Bernardo de Carvalho A."/>
            <person name="Caspi A."/>
            <person name="Castrezana S."/>
            <person name="Celniker S.E."/>
            <person name="Chang J.L."/>
            <person name="Chapple C."/>
            <person name="Chatterji S."/>
            <person name="Chinwalla A."/>
            <person name="Civetta A."/>
            <person name="Clifton S.W."/>
            <person name="Comeron J.M."/>
            <person name="Costello J.C."/>
            <person name="Coyne J.A."/>
            <person name="Daub J."/>
            <person name="David R.G."/>
            <person name="Delcher A.L."/>
            <person name="Delehaunty K."/>
            <person name="Do C.B."/>
            <person name="Ebling H."/>
            <person name="Edwards K."/>
            <person name="Eickbush T."/>
            <person name="Evans J.D."/>
            <person name="Filipski A."/>
            <person name="Findeiss S."/>
            <person name="Freyhult E."/>
            <person name="Fulton L."/>
            <person name="Fulton R."/>
            <person name="Garcia A.C."/>
            <person name="Gardiner A."/>
            <person name="Garfield D.A."/>
            <person name="Garvin B.E."/>
            <person name="Gibson G."/>
            <person name="Gilbert D."/>
            <person name="Gnerre S."/>
            <person name="Godfrey J."/>
            <person name="Good R."/>
            <person name="Gotea V."/>
            <person name="Gravely B."/>
            <person name="Greenberg A.J."/>
            <person name="Griffiths-Jones S."/>
            <person name="Gross S."/>
            <person name="Guigo R."/>
            <person name="Gustafson E.A."/>
            <person name="Haerty W."/>
            <person name="Hahn M.W."/>
            <person name="Halligan D.L."/>
            <person name="Halpern A.L."/>
            <person name="Halter G.M."/>
            <person name="Han M.V."/>
            <person name="Heger A."/>
            <person name="Hillier L."/>
            <person name="Hinrichs A.S."/>
            <person name="Holmes I."/>
            <person name="Hoskins R.A."/>
            <person name="Hubisz M.J."/>
            <person name="Hultmark D."/>
            <person name="Huntley M.A."/>
            <person name="Jaffe D.B."/>
            <person name="Jagadeeshan S."/>
            <person name="Jeck W.R."/>
            <person name="Johnson J."/>
            <person name="Jones C.D."/>
            <person name="Jordan W.C."/>
            <person name="Karpen G.H."/>
            <person name="Kataoka E."/>
            <person name="Keightley P.D."/>
            <person name="Kheradpour P."/>
            <person name="Kirkness E.F."/>
            <person name="Koerich L.B."/>
            <person name="Kristiansen K."/>
            <person name="Kudrna D."/>
            <person name="Kulathinal R.J."/>
            <person name="Kumar S."/>
            <person name="Kwok R."/>
            <person name="Lander E."/>
            <person name="Langley C.H."/>
            <person name="Lapoint R."/>
            <person name="Lazzaro B.P."/>
            <person name="Lee S.J."/>
            <person name="Levesque L."/>
            <person name="Li R."/>
            <person name="Lin C.F."/>
            <person name="Lin M.F."/>
            <person name="Lindblad-Toh K."/>
            <person name="Llopart A."/>
            <person name="Long M."/>
            <person name="Low L."/>
            <person name="Lozovsky E."/>
            <person name="Lu J."/>
            <person name="Luo M."/>
            <person name="Machado C.A."/>
            <person name="Makalowski W."/>
            <person name="Marzo M."/>
            <person name="Matsuda M."/>
            <person name="Matzkin L."/>
            <person name="McAllister B."/>
            <person name="McBride C.S."/>
            <person name="McKernan B."/>
            <person name="McKernan K."/>
            <person name="Mendez-Lago M."/>
            <person name="Minx P."/>
            <person name="Mollenhauer M.U."/>
            <person name="Montooth K."/>
            <person name="Mount S.M."/>
            <person name="Mu X."/>
            <person name="Myers E."/>
            <person name="Negre B."/>
            <person name="Newfeld S."/>
            <person name="Nielsen R."/>
            <person name="Noor M.A."/>
            <person name="O'Grady P."/>
            <person name="Pachter L."/>
            <person name="Papaceit M."/>
            <person name="Parisi M.J."/>
            <person name="Parisi M."/>
            <person name="Parts L."/>
            <person name="Pedersen J.S."/>
            <person name="Pesole G."/>
            <person name="Phillippy A.M."/>
            <person name="Ponting C.P."/>
            <person name="Pop M."/>
            <person name="Porcelli D."/>
            <person name="Powell J.R."/>
            <person name="Prohaska S."/>
            <person name="Pruitt K."/>
            <person name="Puig M."/>
            <person name="Quesneville H."/>
            <person name="Ram K.R."/>
            <person name="Rand D."/>
            <person name="Rasmussen M.D."/>
            <person name="Reed L.K."/>
            <person name="Reenan R."/>
            <person name="Reily A."/>
            <person name="Remington K.A."/>
            <person name="Rieger T.T."/>
            <person name="Ritchie M.G."/>
            <person name="Robin C."/>
            <person name="Rogers Y.H."/>
            <person name="Rohde C."/>
            <person name="Rozas J."/>
            <person name="Rubenfield M.J."/>
            <person name="Ruiz A."/>
            <person name="Russo S."/>
            <person name="Salzberg S.L."/>
            <person name="Sanchez-Gracia A."/>
            <person name="Saranga D.J."/>
            <person name="Sato H."/>
            <person name="Schaeffer S.W."/>
            <person name="Schatz M.C."/>
            <person name="Schlenke T."/>
            <person name="Schwartz R."/>
            <person name="Segarra C."/>
            <person name="Singh R.S."/>
            <person name="Sirot L."/>
            <person name="Sirota M."/>
            <person name="Sisneros N.B."/>
            <person name="Smith C.D."/>
            <person name="Smith T.F."/>
            <person name="Spieth J."/>
            <person name="Stage D.E."/>
            <person name="Stark A."/>
            <person name="Stephan W."/>
            <person name="Strausberg R.L."/>
            <person name="Strempel S."/>
            <person name="Sturgill D."/>
            <person name="Sutton G."/>
            <person name="Sutton G.G."/>
            <person name="Tao W."/>
            <person name="Teichmann S."/>
            <person name="Tobari Y.N."/>
            <person name="Tomimura Y."/>
            <person name="Tsolas J.M."/>
            <person name="Valente V.L."/>
            <person name="Venter E."/>
            <person name="Venter J.C."/>
            <person name="Vicario S."/>
            <person name="Vieira F.G."/>
            <person name="Vilella A.J."/>
            <person name="Villasante A."/>
            <person name="Walenz B."/>
            <person name="Wang J."/>
            <person name="Wasserman M."/>
            <person name="Watts T."/>
            <person name="Wilson D."/>
            <person name="Wilson R.K."/>
            <person name="Wing R.A."/>
            <person name="Wolfner M.F."/>
            <person name="Wong A."/>
            <person name="Wong G.K."/>
            <person name="Wu C.I."/>
            <person name="Wu G."/>
            <person name="Yamamoto D."/>
            <person name="Yang H.P."/>
            <person name="Yang S.P."/>
            <person name="Yorke J.A."/>
            <person name="Yoshida K."/>
            <person name="Zdobnov E."/>
            <person name="Zhang P."/>
            <person name="Zhang Y."/>
            <person name="Zimin A.V."/>
            <person name="Baldwin J."/>
            <person name="Abdouelleil A."/>
            <person name="Abdulkadir J."/>
            <person name="Abebe A."/>
            <person name="Abera B."/>
            <person name="Abreu J."/>
            <person name="Acer S.C."/>
            <person name="Aftuck L."/>
            <person name="Alexander A."/>
            <person name="An P."/>
            <person name="Anderson E."/>
            <person name="Anderson S."/>
            <person name="Arachi H."/>
            <person name="Azer M."/>
            <person name="Bachantsang P."/>
            <person name="Barry A."/>
            <person name="Bayul T."/>
            <person name="Berlin A."/>
            <person name="Bessette D."/>
            <person name="Bloom T."/>
            <person name="Blye J."/>
            <person name="Boguslavskiy L."/>
            <person name="Bonnet C."/>
            <person name="Boukhgalter B."/>
            <person name="Bourzgui I."/>
            <person name="Brown A."/>
            <person name="Cahill P."/>
            <person name="Channer S."/>
            <person name="Cheshatsang Y."/>
            <person name="Chuda L."/>
            <person name="Citroen M."/>
            <person name="Collymore A."/>
            <person name="Cooke P."/>
            <person name="Costello M."/>
            <person name="D'Aco K."/>
            <person name="Daza R."/>
            <person name="De Haan G."/>
            <person name="DeGray S."/>
            <person name="DeMaso C."/>
            <person name="Dhargay N."/>
            <person name="Dooley K."/>
            <person name="Dooley E."/>
            <person name="Doricent M."/>
            <person name="Dorje P."/>
            <person name="Dorjee K."/>
            <person name="Dupes A."/>
            <person name="Elong R."/>
            <person name="Falk J."/>
            <person name="Farina A."/>
            <person name="Faro S."/>
            <person name="Ferguson D."/>
            <person name="Fisher S."/>
            <person name="Foley C.D."/>
            <person name="Franke A."/>
            <person name="Friedrich D."/>
            <person name="Gadbois L."/>
            <person name="Gearin G."/>
            <person name="Gearin C.R."/>
            <person name="Giannoukos G."/>
            <person name="Goode T."/>
            <person name="Graham J."/>
            <person name="Grandbois E."/>
            <person name="Grewal S."/>
            <person name="Gyaltsen K."/>
            <person name="Hafez N."/>
            <person name="Hagos B."/>
            <person name="Hall J."/>
            <person name="Henson C."/>
            <person name="Hollinger A."/>
            <person name="Honan T."/>
            <person name="Huard M.D."/>
            <person name="Hughes L."/>
            <person name="Hurhula B."/>
            <person name="Husby M.E."/>
            <person name="Kamat A."/>
            <person name="Kanga B."/>
            <person name="Kashin S."/>
            <person name="Khazanovich D."/>
            <person name="Kisner P."/>
            <person name="Lance K."/>
            <person name="Lara M."/>
            <person name="Lee W."/>
            <person name="Lennon N."/>
            <person name="Letendre F."/>
            <person name="LeVine R."/>
            <person name="Lipovsky A."/>
            <person name="Liu X."/>
            <person name="Liu J."/>
            <person name="Liu S."/>
            <person name="Lokyitsang T."/>
            <person name="Lokyitsang Y."/>
            <person name="Lubonja R."/>
            <person name="Lui A."/>
            <person name="MacDonald P."/>
            <person name="Magnisalis V."/>
            <person name="Maru K."/>
            <person name="Matthews C."/>
            <person name="McCusker W."/>
            <person name="McDonough S."/>
            <person name="Mehta T."/>
            <person name="Meldrim J."/>
            <person name="Meneus L."/>
            <person name="Mihai O."/>
            <person name="Mihalev A."/>
            <person name="Mihova T."/>
            <person name="Mittelman R."/>
            <person name="Mlenga V."/>
            <person name="Montmayeur A."/>
            <person name="Mulrain L."/>
            <person name="Navidi A."/>
            <person name="Naylor J."/>
            <person name="Negash T."/>
            <person name="Nguyen T."/>
            <person name="Nguyen N."/>
            <person name="Nicol R."/>
            <person name="Norbu C."/>
            <person name="Norbu N."/>
            <person name="Novod N."/>
            <person name="O'Neill B."/>
            <person name="Osman S."/>
            <person name="Markiewicz E."/>
            <person name="Oyono O.L."/>
            <person name="Patti C."/>
            <person name="Phunkhang P."/>
            <person name="Pierre F."/>
            <person name="Priest M."/>
            <person name="Raghuraman S."/>
            <person name="Rege F."/>
            <person name="Reyes R."/>
            <person name="Rise C."/>
            <person name="Rogov P."/>
            <person name="Ross K."/>
            <person name="Ryan E."/>
            <person name="Settipalli S."/>
            <person name="Shea T."/>
            <person name="Sherpa N."/>
            <person name="Shi L."/>
            <person name="Shih D."/>
            <person name="Sparrow T."/>
            <person name="Spaulding J."/>
            <person name="Stalker J."/>
            <person name="Stange-Thomann N."/>
            <person name="Stavropoulos S."/>
            <person name="Stone C."/>
            <person name="Strader C."/>
            <person name="Tesfaye S."/>
            <person name="Thomson T."/>
            <person name="Thoulutsang Y."/>
            <person name="Thoulutsang D."/>
            <person name="Topham K."/>
            <person name="Topping I."/>
            <person name="Tsamla T."/>
            <person name="Vassiliev H."/>
            <person name="Vo A."/>
            <person name="Wangchuk T."/>
            <person name="Wangdi T."/>
            <person name="Weiand M."/>
            <person name="Wilkinson J."/>
            <person name="Wilson A."/>
            <person name="Yadav S."/>
            <person name="Young G."/>
            <person name="Yu Q."/>
            <person name="Zembek L."/>
            <person name="Zhong D."/>
            <person name="Zimmer A."/>
            <person name="Zwirko Z."/>
            <person name="Jaffe D.B."/>
            <person name="Alvarez P."/>
            <person name="Brockman W."/>
            <person name="Butler J."/>
            <person name="Chin C."/>
            <person name="Gnerre S."/>
            <person name="Grabherr M."/>
            <person name="Kleber M."/>
            <person name="Mauceli E."/>
            <person name="MacCallum I."/>
        </authorList>
    </citation>
    <scope>NUCLEOTIDE SEQUENCE [LARGE SCALE GENOMIC DNA]</scope>
    <source>
        <strain evidence="13">Tucson 14030-0811.24</strain>
    </source>
</reference>
<dbReference type="SUPFAM" id="SSF55486">
    <property type="entry name" value="Metalloproteases ('zincins'), catalytic domain"/>
    <property type="match status" value="1"/>
</dbReference>
<evidence type="ECO:0000259" key="11">
    <source>
        <dbReference type="Pfam" id="PF05649"/>
    </source>
</evidence>
<dbReference type="EC" id="3.4.24.-" evidence="12"/>
<keyword evidence="7" id="KW-0862">Zinc</keyword>
<feature type="domain" description="Peptidase M13 N-terminal" evidence="11">
    <location>
        <begin position="51"/>
        <end position="418"/>
    </location>
</feature>
<dbReference type="InParanoid" id="B4MUQ7"/>
<evidence type="ECO:0000256" key="5">
    <source>
        <dbReference type="ARBA" id="ARBA00022723"/>
    </source>
</evidence>
<evidence type="ECO:0000256" key="2">
    <source>
        <dbReference type="ARBA" id="ARBA00004401"/>
    </source>
</evidence>
<dbReference type="eggNOG" id="KOG3624">
    <property type="taxonomic scope" value="Eukaryota"/>
</dbReference>
<dbReference type="PROSITE" id="PS51885">
    <property type="entry name" value="NEPRILYSIN"/>
    <property type="match status" value="1"/>
</dbReference>
<feature type="signal peptide" evidence="9">
    <location>
        <begin position="1"/>
        <end position="24"/>
    </location>
</feature>
<evidence type="ECO:0000256" key="1">
    <source>
        <dbReference type="ARBA" id="ARBA00001947"/>
    </source>
</evidence>
<keyword evidence="9" id="KW-0732">Signal</keyword>
<gene>
    <name evidence="12" type="primary">Dwil\GK14758</name>
    <name evidence="12" type="ORF">Dwil_GK14758</name>
</gene>
<organism evidence="12 13">
    <name type="scientific">Drosophila willistoni</name>
    <name type="common">Fruit fly</name>
    <dbReference type="NCBI Taxonomy" id="7260"/>
    <lineage>
        <taxon>Eukaryota</taxon>
        <taxon>Metazoa</taxon>
        <taxon>Ecdysozoa</taxon>
        <taxon>Arthropoda</taxon>
        <taxon>Hexapoda</taxon>
        <taxon>Insecta</taxon>
        <taxon>Pterygota</taxon>
        <taxon>Neoptera</taxon>
        <taxon>Endopterygota</taxon>
        <taxon>Diptera</taxon>
        <taxon>Brachycera</taxon>
        <taxon>Muscomorpha</taxon>
        <taxon>Ephydroidea</taxon>
        <taxon>Drosophilidae</taxon>
        <taxon>Drosophila</taxon>
        <taxon>Sophophora</taxon>
    </lineage>
</organism>
<keyword evidence="13" id="KW-1185">Reference proteome</keyword>
<protein>
    <submittedName>
        <fullName evidence="12">Uncharacterized protein</fullName>
        <ecNumber evidence="12">3.4.24.-</ecNumber>
    </submittedName>
</protein>
<proteinExistence type="inferred from homology"/>
<keyword evidence="6 12" id="KW-0378">Hydrolase</keyword>
<name>B4MUQ7_DROWI</name>
<comment type="similarity">
    <text evidence="3">Belongs to the peptidase M13 family.</text>
</comment>
<evidence type="ECO:0000313" key="12">
    <source>
        <dbReference type="EMBL" id="EDW76252.2"/>
    </source>
</evidence>
<evidence type="ECO:0000256" key="3">
    <source>
        <dbReference type="ARBA" id="ARBA00007357"/>
    </source>
</evidence>
<dbReference type="PANTHER" id="PTHR11733:SF167">
    <property type="entry name" value="FI17812P1-RELATED"/>
    <property type="match status" value="1"/>
</dbReference>
<dbReference type="HOGENOM" id="CLU_006187_9_1_1"/>
<dbReference type="Pfam" id="PF05649">
    <property type="entry name" value="Peptidase_M13_N"/>
    <property type="match status" value="1"/>
</dbReference>
<comment type="cofactor">
    <cofactor evidence="1">
        <name>Zn(2+)</name>
        <dbReference type="ChEBI" id="CHEBI:29105"/>
    </cofactor>
</comment>
<dbReference type="InterPro" id="IPR000718">
    <property type="entry name" value="Peptidase_M13"/>
</dbReference>
<sequence>MMLKLSLITWLLCSLAWRTTPTNCRQTRPPPTIQQLLATQLESYMDTKARPCENFYQYACGNWQLQQDQEHQEQHQPREHAQLLPSDTLEVLDHSINRQLEVVLRRNFNNTADEMEDESSEIIYEKLRHYYRSCKRLKPYNLKKYLQLLAPGNETHWPLLSRSWKRENFNWLQTLGRLRLYGLNGVLIKEQILPRWDDSVSYSIYVDKPNLMETSPMGEGAMIELLLDIGQTKRVANLLARQVDIFERKLQRLQELEDDEGPKEMQLIYLEEYMPELEWLSYMRELRRDEELDKESTLIIQNIPYMRALHQLIQNQSRETVCNYIMLKLLSFLKQHGPEEISKAECIGSLRRAMPLASSWLIGQRFHHTSKELNIQKLFRKLKKRFDGILKENRLTLPSNIVELLRDKLQKMRLQVGYAQLNDTPYIESYYEGTELATNNFYANQLSLLRLRVEQSHQLLTSSMLATDLGNVSYLMESWQSSSSSPFYVKPRNLVVVPFGMLHLPIWHSNMSSMQQHAVLGFALAHELIHGYDTSGIDYDSLGNIMGPSEEISSNQRFMQGMNCLQQQLATGSRSLNEKLADYEALRLVYETYFGSHSLHHHRKPDPEPRDPLLPQFSQRQLFFISFAQFFCGKLQSLSLQTTSHLEHAVDELRVLQTLANFEEFSREFGCERKTKMQARQRCRVW</sequence>
<dbReference type="Gene3D" id="1.10.1380.10">
    <property type="entry name" value="Neutral endopeptidase , domain2"/>
    <property type="match status" value="1"/>
</dbReference>
<dbReference type="GO" id="GO:0016485">
    <property type="term" value="P:protein processing"/>
    <property type="evidence" value="ECO:0007669"/>
    <property type="project" value="TreeGrafter"/>
</dbReference>
<evidence type="ECO:0000256" key="7">
    <source>
        <dbReference type="ARBA" id="ARBA00022833"/>
    </source>
</evidence>
<dbReference type="KEGG" id="dwi:6642481"/>
<accession>B4MUQ7</accession>
<keyword evidence="8" id="KW-0482">Metalloprotease</keyword>
<evidence type="ECO:0000259" key="10">
    <source>
        <dbReference type="Pfam" id="PF01431"/>
    </source>
</evidence>
<evidence type="ECO:0000256" key="8">
    <source>
        <dbReference type="ARBA" id="ARBA00023049"/>
    </source>
</evidence>
<dbReference type="GO" id="GO:0004222">
    <property type="term" value="F:metalloendopeptidase activity"/>
    <property type="evidence" value="ECO:0007669"/>
    <property type="project" value="InterPro"/>
</dbReference>
<dbReference type="SMR" id="B4MUQ7"/>
<dbReference type="Pfam" id="PF01431">
    <property type="entry name" value="Peptidase_M13"/>
    <property type="match status" value="1"/>
</dbReference>
<dbReference type="InterPro" id="IPR042089">
    <property type="entry name" value="Peptidase_M13_dom_2"/>
</dbReference>
<dbReference type="Gene3D" id="3.40.390.10">
    <property type="entry name" value="Collagenase (Catalytic Domain)"/>
    <property type="match status" value="1"/>
</dbReference>
<dbReference type="AlphaFoldDB" id="B4MUQ7"/>